<sequence>MHYLMVLVLIALLAMAFVSANPLPHPNGEVIVIVNPKFLDDWYTTTKSS</sequence>
<dbReference type="Proteomes" id="UP000515162">
    <property type="component" value="Chromosome 3L"/>
</dbReference>
<evidence type="ECO:0000313" key="2">
    <source>
        <dbReference type="Proteomes" id="UP000515162"/>
    </source>
</evidence>
<accession>A0A6P8JRC4</accession>
<keyword evidence="1" id="KW-0732">Signal</keyword>
<evidence type="ECO:0000313" key="3">
    <source>
        <dbReference type="RefSeq" id="XP_033158663.1"/>
    </source>
</evidence>
<reference evidence="3" key="1">
    <citation type="submission" date="2025-08" db="UniProtKB">
        <authorList>
            <consortium name="RefSeq"/>
        </authorList>
    </citation>
    <scope>IDENTIFICATION</scope>
    <source>
        <strain evidence="3">Mau12</strain>
        <tissue evidence="3">Whole Body</tissue>
    </source>
</reference>
<name>A0A6P8JRC4_DROMA</name>
<proteinExistence type="predicted"/>
<feature type="chain" id="PRO_5027745881" evidence="1">
    <location>
        <begin position="21"/>
        <end position="49"/>
    </location>
</feature>
<protein>
    <submittedName>
        <fullName evidence="3">Uncharacterized protein LOC117140039</fullName>
    </submittedName>
</protein>
<gene>
    <name evidence="3" type="primary">LOC117140039</name>
</gene>
<dbReference type="AlphaFoldDB" id="A0A6P8JRC4"/>
<dbReference type="GeneID" id="117140039"/>
<evidence type="ECO:0000256" key="1">
    <source>
        <dbReference type="SAM" id="SignalP"/>
    </source>
</evidence>
<organism evidence="2 3">
    <name type="scientific">Drosophila mauritiana</name>
    <name type="common">Fruit fly</name>
    <dbReference type="NCBI Taxonomy" id="7226"/>
    <lineage>
        <taxon>Eukaryota</taxon>
        <taxon>Metazoa</taxon>
        <taxon>Ecdysozoa</taxon>
        <taxon>Arthropoda</taxon>
        <taxon>Hexapoda</taxon>
        <taxon>Insecta</taxon>
        <taxon>Pterygota</taxon>
        <taxon>Neoptera</taxon>
        <taxon>Endopterygota</taxon>
        <taxon>Diptera</taxon>
        <taxon>Brachycera</taxon>
        <taxon>Muscomorpha</taxon>
        <taxon>Ephydroidea</taxon>
        <taxon>Drosophilidae</taxon>
        <taxon>Drosophila</taxon>
        <taxon>Sophophora</taxon>
    </lineage>
</organism>
<keyword evidence="2" id="KW-1185">Reference proteome</keyword>
<feature type="signal peptide" evidence="1">
    <location>
        <begin position="1"/>
        <end position="20"/>
    </location>
</feature>
<dbReference type="RefSeq" id="XP_033158663.1">
    <property type="nucleotide sequence ID" value="XM_033302772.1"/>
</dbReference>